<dbReference type="Proteomes" id="UP000694402">
    <property type="component" value="Unassembled WGS sequence"/>
</dbReference>
<proteinExistence type="predicted"/>
<evidence type="ECO:0000256" key="1">
    <source>
        <dbReference type="ARBA" id="ARBA00022737"/>
    </source>
</evidence>
<feature type="transmembrane region" description="Helical" evidence="3">
    <location>
        <begin position="6"/>
        <end position="27"/>
    </location>
</feature>
<keyword evidence="1" id="KW-0677">Repeat</keyword>
<keyword evidence="3" id="KW-1133">Transmembrane helix</keyword>
<organism evidence="4 5">
    <name type="scientific">Oncorhynchus tshawytscha</name>
    <name type="common">Chinook salmon</name>
    <name type="synonym">Salmo tshawytscha</name>
    <dbReference type="NCBI Taxonomy" id="74940"/>
    <lineage>
        <taxon>Eukaryota</taxon>
        <taxon>Metazoa</taxon>
        <taxon>Chordata</taxon>
        <taxon>Craniata</taxon>
        <taxon>Vertebrata</taxon>
        <taxon>Euteleostomi</taxon>
        <taxon>Actinopterygii</taxon>
        <taxon>Neopterygii</taxon>
        <taxon>Teleostei</taxon>
        <taxon>Protacanthopterygii</taxon>
        <taxon>Salmoniformes</taxon>
        <taxon>Salmonidae</taxon>
        <taxon>Salmoninae</taxon>
        <taxon>Oncorhynchus</taxon>
    </lineage>
</organism>
<evidence type="ECO:0008006" key="6">
    <source>
        <dbReference type="Google" id="ProtNLM"/>
    </source>
</evidence>
<dbReference type="AlphaFoldDB" id="A0AAZ3PFI9"/>
<dbReference type="InterPro" id="IPR000900">
    <property type="entry name" value="Nebulin_repeat"/>
</dbReference>
<evidence type="ECO:0000256" key="3">
    <source>
        <dbReference type="SAM" id="Phobius"/>
    </source>
</evidence>
<reference evidence="4" key="2">
    <citation type="submission" date="2025-08" db="UniProtKB">
        <authorList>
            <consortium name="Ensembl"/>
        </authorList>
    </citation>
    <scope>IDENTIFICATION</scope>
</reference>
<keyword evidence="5" id="KW-1185">Reference proteome</keyword>
<evidence type="ECO:0000256" key="2">
    <source>
        <dbReference type="ARBA" id="ARBA00023203"/>
    </source>
</evidence>
<evidence type="ECO:0000313" key="5">
    <source>
        <dbReference type="Proteomes" id="UP000694402"/>
    </source>
</evidence>
<dbReference type="InterPro" id="IPR055297">
    <property type="entry name" value="NEBU/NEBL"/>
</dbReference>
<dbReference type="Pfam" id="PF00880">
    <property type="entry name" value="Nebulin"/>
    <property type="match status" value="9"/>
</dbReference>
<dbReference type="SMART" id="SM00227">
    <property type="entry name" value="NEBU"/>
    <property type="match status" value="27"/>
</dbReference>
<dbReference type="GO" id="GO:0030018">
    <property type="term" value="C:Z disc"/>
    <property type="evidence" value="ECO:0007669"/>
    <property type="project" value="InterPro"/>
</dbReference>
<reference evidence="4" key="3">
    <citation type="submission" date="2025-09" db="UniProtKB">
        <authorList>
            <consortium name="Ensembl"/>
        </authorList>
    </citation>
    <scope>IDENTIFICATION</scope>
</reference>
<protein>
    <recommendedName>
        <fullName evidence="6">Nebulin</fullName>
    </recommendedName>
</protein>
<dbReference type="PROSITE" id="PS51216">
    <property type="entry name" value="NEBULIN"/>
    <property type="match status" value="13"/>
</dbReference>
<sequence>MVFMFLFHVFYSLLWMLNVITLLFLSVQASYRASGEKFKHTYNLPADSPQFLQAKYNAQTLSESHYKHKWVEDIAKGYDMRPDAISVIHAKHGRHIASDIQYKKDHVKGRGKQVGCRNLQDDPLLVHYMQVAKMQSERNYKKDYHKSKLKYCSPVDMMSVAHAKQASAAQTYIGYRKIRHHYSLLPDSMNFALARTYEYKSDWNNYVRGTGWIPVGSLPVELAKVGADIQSEHKYRTHPSKFQFKKLMDSMDMVLDKLTVHVMPDAPEIVLAKANAINMSQKLYKSGLEDMYRKGYDLKPDAIAILAAKKGTTIASDVSYKYKLAYEKGRGKQVGCRNLQDDPLLVHYMQVAKMQSERNYKKDYHKSKLKYCSPVDMMSVAHAKQASAVQTYTGYRKVQHHYTLLPDSMNLELARTMNASCSDYEYKSDWNNYVRGTGWIPVGSLPVELAKVGADIQSEHKYRTHPSKFQFKKLMDSMDMVLQEYTKQWHKDKLTVHVMPDAPEIVLAKANAINMSQIGWDKAEGEFPLDLVSNKFLFFEILSFVLGIIHCLFTQYKYKLNHQKNRGKQVGCRNLQDDPLLVHYMEVARLQSDKNYKKDYHKSKLKYHSPVDMMSIAHAKHASTVQTYAGYRKIQHHYTVLADAMNVELAKQIIYLFLQNLYKSDYETYIKGTGWIPIGSLDVEKAKTASLIGSEKLYRQHPSGFKFTKDMHSMDLVLASANNAIMNKVILFIPSTPHRIVHLGCIVIIQSFKTCFSSPVQTLYKLANEQDKKKGYDLRNDAIAIQAAKQGTSIASDFKYRAGYRKQIGHHIGARCIEDDPLLMLALNSAKIASDALYKKDFHKSKTRFHLPLDMIAFELAKKNQIQVNHAKYVTRLHNWTCLPDSSDVVHARHAVYKADLKSLQGIGWVPIGSLDVEKAKKASEVLSEKLYRQHPSNFKFTSSVQDMGMVLAKQNNDNRTLRPGRRTRPRTTLCQMRWKWFWPMQTSPTTGYDLRNDAIAIIAAKHGREIISDHKYKTGYRKQVGHHIGARCVEDDPLLMLAINSAKIASDALYKKDFHQSKTKFHLPLDMIAFELAKKNQIQVNHAKYVTRLHNWTCLPDSSDVVHARHVYDIASDAVYKADLKSLQGIGWVPIGSLDVEKAKKASEVLSEKLYRQHPSNFKFTSSVQDMGMVLAKQNNDNANKVFA</sequence>
<keyword evidence="3" id="KW-0812">Transmembrane</keyword>
<reference evidence="5" key="1">
    <citation type="journal article" date="2018" name="PLoS ONE">
        <title>Chinook salmon (Oncorhynchus tshawytscha) genome and transcriptome.</title>
        <authorList>
            <person name="Christensen K.A."/>
            <person name="Leong J.S."/>
            <person name="Sakhrani D."/>
            <person name="Biagi C.A."/>
            <person name="Minkley D.R."/>
            <person name="Withler R.E."/>
            <person name="Rondeau E.B."/>
            <person name="Koop B.F."/>
            <person name="Devlin R.H."/>
        </authorList>
    </citation>
    <scope>NUCLEOTIDE SEQUENCE [LARGE SCALE GENOMIC DNA]</scope>
</reference>
<dbReference type="GeneTree" id="ENSGT00940000154533"/>
<dbReference type="GO" id="GO:0051015">
    <property type="term" value="F:actin filament binding"/>
    <property type="evidence" value="ECO:0007669"/>
    <property type="project" value="InterPro"/>
</dbReference>
<dbReference type="Ensembl" id="ENSOTST00005185103.1">
    <property type="protein sequence ID" value="ENSOTSP00005114928.1"/>
    <property type="gene ID" value="ENSOTSG00005074594.1"/>
</dbReference>
<dbReference type="GO" id="GO:0071691">
    <property type="term" value="P:cardiac muscle thin filament assembly"/>
    <property type="evidence" value="ECO:0007669"/>
    <property type="project" value="TreeGrafter"/>
</dbReference>
<accession>A0AAZ3PFI9</accession>
<keyword evidence="2" id="KW-0009">Actin-binding</keyword>
<dbReference type="PRINTS" id="PR00510">
    <property type="entry name" value="NEBULIN"/>
</dbReference>
<keyword evidence="3" id="KW-0472">Membrane</keyword>
<dbReference type="PANTHER" id="PTHR11039:SF64">
    <property type="entry name" value="NEBULIN-RELATED-ANCHORING PROTEIN-LIKE"/>
    <property type="match status" value="1"/>
</dbReference>
<dbReference type="InterPro" id="IPR013998">
    <property type="entry name" value="Nebulin-like"/>
</dbReference>
<dbReference type="PANTHER" id="PTHR11039">
    <property type="entry name" value="NEBULIN"/>
    <property type="match status" value="1"/>
</dbReference>
<evidence type="ECO:0000313" key="4">
    <source>
        <dbReference type="Ensembl" id="ENSOTSP00005114928.1"/>
    </source>
</evidence>
<name>A0AAZ3PFI9_ONCTS</name>